<dbReference type="RefSeq" id="WP_131756884.1">
    <property type="nucleotide sequence ID" value="NZ_CAAAIX010000023.1"/>
</dbReference>
<name>A0A377GN95_9GAMM</name>
<protein>
    <submittedName>
        <fullName evidence="2">F-box domain-containing protein</fullName>
    </submittedName>
</protein>
<dbReference type="EMBL" id="UGGV01000001">
    <property type="protein sequence ID" value="STO26094.1"/>
    <property type="molecule type" value="Genomic_DNA"/>
</dbReference>
<dbReference type="Proteomes" id="UP000186808">
    <property type="component" value="Unassembled WGS sequence"/>
</dbReference>
<reference evidence="3 5" key="2">
    <citation type="submission" date="2018-06" db="EMBL/GenBank/DDBJ databases">
        <authorList>
            <consortium name="Pathogen Informatics"/>
            <person name="Doyle S."/>
        </authorList>
    </citation>
    <scope>NUCLEOTIDE SEQUENCE [LARGE SCALE GENOMIC DNA]</scope>
    <source>
        <strain evidence="3 5">NCTC11401</strain>
    </source>
</reference>
<dbReference type="Pfam" id="PF00646">
    <property type="entry name" value="F-box"/>
    <property type="match status" value="1"/>
</dbReference>
<dbReference type="PROSITE" id="PS50181">
    <property type="entry name" value="FBOX"/>
    <property type="match status" value="1"/>
</dbReference>
<dbReference type="InterPro" id="IPR001810">
    <property type="entry name" value="F-box_dom"/>
</dbReference>
<feature type="domain" description="F-box" evidence="1">
    <location>
        <begin position="93"/>
        <end position="140"/>
    </location>
</feature>
<reference evidence="2 4" key="1">
    <citation type="submission" date="2017-01" db="EMBL/GenBank/DDBJ databases">
        <authorList>
            <person name="Varghese N."/>
            <person name="Submissions S."/>
        </authorList>
    </citation>
    <scope>NUCLEOTIDE SEQUENCE [LARGE SCALE GENOMIC DNA]</scope>
    <source>
        <strain evidence="2 4">ATCC 33342</strain>
    </source>
</reference>
<dbReference type="Gene3D" id="1.20.1280.50">
    <property type="match status" value="1"/>
</dbReference>
<dbReference type="InterPro" id="IPR036047">
    <property type="entry name" value="F-box-like_dom_sf"/>
</dbReference>
<evidence type="ECO:0000313" key="4">
    <source>
        <dbReference type="Proteomes" id="UP000186808"/>
    </source>
</evidence>
<evidence type="ECO:0000259" key="1">
    <source>
        <dbReference type="PROSITE" id="PS50181"/>
    </source>
</evidence>
<dbReference type="OrthoDB" id="5653835at2"/>
<evidence type="ECO:0000313" key="5">
    <source>
        <dbReference type="Proteomes" id="UP000254374"/>
    </source>
</evidence>
<keyword evidence="4" id="KW-1185">Reference proteome</keyword>
<evidence type="ECO:0000313" key="2">
    <source>
        <dbReference type="EMBL" id="SIR01980.1"/>
    </source>
</evidence>
<proteinExistence type="predicted"/>
<sequence length="298" mass="34090">MKCCTLFPFLTEWLNKMHGVYQDTQNNKEIDTTDTIDASASEATEGKSQKFSIQSLRDMVLAVIAKDPFLSIKLIQNNSFEDSLIPEILTKITPFIHLVPAEVKCELLTFLPIRDWNSLSKVSKEWRQLVIVAAELFLNEVARDKPTVISVDNFNGMLNSLLENVERYSKEARRRPAQVRELKQLESEVNSLTQPLAKLFYCQKRLDEIQRAIAREYGISTLVSIFSGPGNSQLYQIIESFLVESQEFKNSSWYKKVQYCVSLCPEHVIAQQFSAALLEIKNLQDDIKIPLLSATFRS</sequence>
<organism evidence="3 5">
    <name type="scientific">Fluoribacter gormanii</name>
    <dbReference type="NCBI Taxonomy" id="464"/>
    <lineage>
        <taxon>Bacteria</taxon>
        <taxon>Pseudomonadati</taxon>
        <taxon>Pseudomonadota</taxon>
        <taxon>Gammaproteobacteria</taxon>
        <taxon>Legionellales</taxon>
        <taxon>Legionellaceae</taxon>
        <taxon>Fluoribacter</taxon>
    </lineage>
</organism>
<dbReference type="AlphaFoldDB" id="A0A377GN95"/>
<gene>
    <name evidence="3" type="ORF">NCTC11401_02946</name>
    <name evidence="2" type="ORF">SAMN05421777_105123</name>
</gene>
<dbReference type="SUPFAM" id="SSF81383">
    <property type="entry name" value="F-box domain"/>
    <property type="match status" value="1"/>
</dbReference>
<accession>A0A377GN95</accession>
<dbReference type="Proteomes" id="UP000254374">
    <property type="component" value="Unassembled WGS sequence"/>
</dbReference>
<evidence type="ECO:0000313" key="3">
    <source>
        <dbReference type="EMBL" id="STO26094.1"/>
    </source>
</evidence>
<dbReference type="EMBL" id="FTNL01000005">
    <property type="protein sequence ID" value="SIR01980.1"/>
    <property type="molecule type" value="Genomic_DNA"/>
</dbReference>